<reference evidence="2" key="1">
    <citation type="submission" date="2016-02" db="EMBL/GenBank/DDBJ databases">
        <title>Comparative genomics of biotechnologically important yeasts.</title>
        <authorList>
            <consortium name="DOE Joint Genome Institute"/>
            <person name="Riley R."/>
            <person name="Haridas S."/>
            <person name="Wolfe K.H."/>
            <person name="Lopes M.R."/>
            <person name="Hittinger C.T."/>
            <person name="Goker M."/>
            <person name="Salamov A."/>
            <person name="Wisecaver J."/>
            <person name="Long T.M."/>
            <person name="Aerts A.L."/>
            <person name="Barry K."/>
            <person name="Choi C."/>
            <person name="Clum A."/>
            <person name="Coughlan A.Y."/>
            <person name="Deshpande S."/>
            <person name="Douglass A.P."/>
            <person name="Hanson S.J."/>
            <person name="Klenk H.-P."/>
            <person name="Labutti K."/>
            <person name="Lapidus A."/>
            <person name="Lindquist E."/>
            <person name="Lipzen A."/>
            <person name="Meier-Kolthoff J.P."/>
            <person name="Ohm R.A."/>
            <person name="Otillar R.P."/>
            <person name="Pangilinan J."/>
            <person name="Peng Y."/>
            <person name="Rokas A."/>
            <person name="Rosa C.A."/>
            <person name="Scheuner C."/>
            <person name="Sibirny A.A."/>
            <person name="Slot J.C."/>
            <person name="Stielow J.B."/>
            <person name="Sun H."/>
            <person name="Kurtzman C.P."/>
            <person name="Blackwell M."/>
            <person name="Jeffries T.W."/>
            <person name="Grigoriev I.V."/>
        </authorList>
    </citation>
    <scope>NUCLEOTIDE SEQUENCE [LARGE SCALE GENOMIC DNA]</scope>
    <source>
        <strain evidence="2">NRRL Y-17796</strain>
    </source>
</reference>
<dbReference type="AlphaFoldDB" id="A0A1E4TJY7"/>
<gene>
    <name evidence="1" type="ORF">CANCADRAFT_55800</name>
</gene>
<protein>
    <submittedName>
        <fullName evidence="1">Uncharacterized protein</fullName>
    </submittedName>
</protein>
<keyword evidence="2" id="KW-1185">Reference proteome</keyword>
<evidence type="ECO:0000313" key="2">
    <source>
        <dbReference type="Proteomes" id="UP000095023"/>
    </source>
</evidence>
<sequence>MSSSAESFAFLSQQNRKLIEENAITIEENKKLLARLEHLNKSIDVSEQYLQHLRANIVKINRSNDEISSYSTRVRKLESSLYQLKLDQQCSVYDSPSTPSRSSDCPSLISDTPYSSISRGYSTFDELEDPMTPIRYGRRRSHSISSIHLGNLIFNDYKYPVQSSPNPNLRKAISCENGLASPLNVQKTYVVSEACSHSVASPVSPTSAQICHYIPVGRNASRPAASLHHITASSPPIPSDLVRMSTSVKHLEASMSTIPSSMTSKMSYTASTSALWPKLVKKIVNQNNEAKSTKQSFEARRPMNIAACIPSKASDLTYKASVEMQANTNVENALKECLQSNI</sequence>
<dbReference type="EMBL" id="KV453841">
    <property type="protein sequence ID" value="ODV92061.1"/>
    <property type="molecule type" value="Genomic_DNA"/>
</dbReference>
<dbReference type="Proteomes" id="UP000095023">
    <property type="component" value="Unassembled WGS sequence"/>
</dbReference>
<evidence type="ECO:0000313" key="1">
    <source>
        <dbReference type="EMBL" id="ODV92061.1"/>
    </source>
</evidence>
<name>A0A1E4TJY7_9ASCO</name>
<accession>A0A1E4TJY7</accession>
<organism evidence="1 2">
    <name type="scientific">Tortispora caseinolytica NRRL Y-17796</name>
    <dbReference type="NCBI Taxonomy" id="767744"/>
    <lineage>
        <taxon>Eukaryota</taxon>
        <taxon>Fungi</taxon>
        <taxon>Dikarya</taxon>
        <taxon>Ascomycota</taxon>
        <taxon>Saccharomycotina</taxon>
        <taxon>Trigonopsidomycetes</taxon>
        <taxon>Trigonopsidales</taxon>
        <taxon>Trigonopsidaceae</taxon>
        <taxon>Tortispora</taxon>
    </lineage>
</organism>
<proteinExistence type="predicted"/>